<feature type="active site" evidence="11">
    <location>
        <position position="196"/>
    </location>
</feature>
<dbReference type="NCBIfam" id="TIGR00888">
    <property type="entry name" value="guaA_Nterm"/>
    <property type="match status" value="1"/>
</dbReference>
<dbReference type="InterPro" id="IPR001674">
    <property type="entry name" value="GMP_synth_C"/>
</dbReference>
<evidence type="ECO:0000259" key="13">
    <source>
        <dbReference type="PROSITE" id="PS51553"/>
    </source>
</evidence>
<dbReference type="InterPro" id="IPR022310">
    <property type="entry name" value="NAD/GMP_synthase"/>
</dbReference>
<evidence type="ECO:0000313" key="14">
    <source>
        <dbReference type="EMBL" id="KFD20026.1"/>
    </source>
</evidence>
<dbReference type="GO" id="GO:0005524">
    <property type="term" value="F:ATP binding"/>
    <property type="evidence" value="ECO:0007669"/>
    <property type="project" value="UniProtKB-UniRule"/>
</dbReference>
<keyword evidence="9 11" id="KW-0067">ATP-binding</keyword>
<dbReference type="Pfam" id="PF02540">
    <property type="entry name" value="NAD_synthase"/>
    <property type="match status" value="1"/>
</dbReference>
<evidence type="ECO:0000256" key="4">
    <source>
        <dbReference type="ARBA" id="ARBA00021562"/>
    </source>
</evidence>
<dbReference type="InterPro" id="IPR017926">
    <property type="entry name" value="GATASE"/>
</dbReference>
<dbReference type="SUPFAM" id="SSF52317">
    <property type="entry name" value="Class I glutamine amidotransferase-like"/>
    <property type="match status" value="1"/>
</dbReference>
<dbReference type="EC" id="6.3.5.2" evidence="3 11"/>
<dbReference type="FunFam" id="3.40.50.620:FF:000001">
    <property type="entry name" value="GMP synthase [glutamine-hydrolyzing]"/>
    <property type="match status" value="1"/>
</dbReference>
<name>A0A085JHT0_9GAMM</name>
<feature type="active site" description="Nucleophile" evidence="11">
    <location>
        <position position="101"/>
    </location>
</feature>
<evidence type="ECO:0000313" key="15">
    <source>
        <dbReference type="Proteomes" id="UP000028602"/>
    </source>
</evidence>
<dbReference type="PANTHER" id="PTHR11922:SF2">
    <property type="entry name" value="GMP SYNTHASE [GLUTAMINE-HYDROLYZING]"/>
    <property type="match status" value="1"/>
</dbReference>
<dbReference type="CDD" id="cd01997">
    <property type="entry name" value="GMP_synthase_C"/>
    <property type="match status" value="1"/>
</dbReference>
<evidence type="ECO:0000256" key="1">
    <source>
        <dbReference type="ARBA" id="ARBA00002332"/>
    </source>
</evidence>
<sequence>MPGVLSKFIAWKTVMTTENIHKHRILILDFGSQYTQLVARRVRELGVYCELWAWDVTEEQIRQFNPNGIILSGGPESTTEENSPRAPEYVFTAGVPVLGVCYGMQTMAMQLGGKVQGSSEREFGFAQVDIKTDSALVKDIQDTLNAAGQPQLDVWMSHGDKVTAIPDDFVTVASTETCPFAIMANEEKRFYGVQFHPEVTHTRQGMALLQRFIIDICQCEALWTPAKIIDDAVARLSEQVGDDQVILGLSGGVDSSVTALLLHRAIGSRLTCVFVDNGLLRLNEAEQVMEMFGDRFGLNIVHVPAENRFLDALAGIDEPEAKRKTIGRVFVEVFDEEALKLDNVKWLAQGTIYPDVIESAASATGKAHVIKSHHNVGGLPKEMKMGLVEPLKELFKDEVRKIGLELGLPYDMLYRHPFPGPGLGVRVLGEVKKEYCDLLRRADAIFIEELHKADLYNKVSQAFTVFLPVRSVGVMGDGRKYDWVVSLRAVETIDFMTAHWAHLPYDFLGRVSNRIINEIDGISRVVYDISGKPPATIEWE</sequence>
<keyword evidence="6 11" id="KW-0547">Nucleotide-binding</keyword>
<keyword evidence="10 11" id="KW-0315">Glutamine amidotransferase</keyword>
<evidence type="ECO:0000256" key="7">
    <source>
        <dbReference type="ARBA" id="ARBA00022749"/>
    </source>
</evidence>
<dbReference type="InterPro" id="IPR025777">
    <property type="entry name" value="GMPS_ATP_PPase_dom"/>
</dbReference>
<gene>
    <name evidence="11 14" type="primary">guaA</name>
    <name evidence="14" type="ORF">GTPT_1473</name>
</gene>
<proteinExistence type="inferred from homology"/>
<comment type="pathway">
    <text evidence="2 11">Purine metabolism; GMP biosynthesis; GMP from XMP (L-Gln route): step 1/1.</text>
</comment>
<dbReference type="PROSITE" id="PS51553">
    <property type="entry name" value="GMPS_ATP_PPASE"/>
    <property type="match status" value="1"/>
</dbReference>
<dbReference type="Proteomes" id="UP000028602">
    <property type="component" value="Unassembled WGS sequence"/>
</dbReference>
<dbReference type="InterPro" id="IPR022955">
    <property type="entry name" value="GMP_synthase"/>
</dbReference>
<dbReference type="Gene3D" id="3.30.300.10">
    <property type="match status" value="1"/>
</dbReference>
<evidence type="ECO:0000256" key="5">
    <source>
        <dbReference type="ARBA" id="ARBA00022598"/>
    </source>
</evidence>
<dbReference type="EMBL" id="JMPR01000027">
    <property type="protein sequence ID" value="KFD20026.1"/>
    <property type="molecule type" value="Genomic_DNA"/>
</dbReference>
<dbReference type="PRINTS" id="PR00096">
    <property type="entry name" value="GATASE"/>
</dbReference>
<keyword evidence="7 11" id="KW-0332">GMP biosynthesis</keyword>
<feature type="active site" evidence="11">
    <location>
        <position position="198"/>
    </location>
</feature>
<dbReference type="SUPFAM" id="SSF52402">
    <property type="entry name" value="Adenine nucleotide alpha hydrolases-like"/>
    <property type="match status" value="1"/>
</dbReference>
<dbReference type="SUPFAM" id="SSF54810">
    <property type="entry name" value="GMP synthetase C-terminal dimerisation domain"/>
    <property type="match status" value="1"/>
</dbReference>
<dbReference type="Gene3D" id="3.40.50.620">
    <property type="entry name" value="HUPs"/>
    <property type="match status" value="1"/>
</dbReference>
<dbReference type="Gene3D" id="3.40.50.880">
    <property type="match status" value="1"/>
</dbReference>
<dbReference type="NCBIfam" id="TIGR00884">
    <property type="entry name" value="guaA_Cterm"/>
    <property type="match status" value="1"/>
</dbReference>
<evidence type="ECO:0000256" key="6">
    <source>
        <dbReference type="ARBA" id="ARBA00022741"/>
    </source>
</evidence>
<dbReference type="NCBIfam" id="NF000848">
    <property type="entry name" value="PRK00074.1"/>
    <property type="match status" value="1"/>
</dbReference>
<dbReference type="PROSITE" id="PS51273">
    <property type="entry name" value="GATASE_TYPE_1"/>
    <property type="match status" value="1"/>
</dbReference>
<dbReference type="InterPro" id="IPR029062">
    <property type="entry name" value="Class_I_gatase-like"/>
</dbReference>
<evidence type="ECO:0000256" key="8">
    <source>
        <dbReference type="ARBA" id="ARBA00022755"/>
    </source>
</evidence>
<dbReference type="PANTHER" id="PTHR11922">
    <property type="entry name" value="GMP SYNTHASE-RELATED"/>
    <property type="match status" value="1"/>
</dbReference>
<keyword evidence="5 11" id="KW-0436">Ligase</keyword>
<comment type="caution">
    <text evidence="14">The sequence shown here is derived from an EMBL/GenBank/DDBJ whole genome shotgun (WGS) entry which is preliminary data.</text>
</comment>
<comment type="function">
    <text evidence="1 11">Catalyzes the synthesis of GMP from XMP.</text>
</comment>
<evidence type="ECO:0000256" key="3">
    <source>
        <dbReference type="ARBA" id="ARBA00012746"/>
    </source>
</evidence>
<feature type="domain" description="GMPS ATP-PPase" evidence="13">
    <location>
        <begin position="223"/>
        <end position="415"/>
    </location>
</feature>
<evidence type="ECO:0000256" key="10">
    <source>
        <dbReference type="ARBA" id="ARBA00022962"/>
    </source>
</evidence>
<dbReference type="CDD" id="cd01742">
    <property type="entry name" value="GATase1_GMP_Synthase"/>
    <property type="match status" value="1"/>
</dbReference>
<evidence type="ECO:0000256" key="9">
    <source>
        <dbReference type="ARBA" id="ARBA00022840"/>
    </source>
</evidence>
<accession>A0A085JHT0</accession>
<feature type="binding site" evidence="12">
    <location>
        <begin position="250"/>
        <end position="256"/>
    </location>
    <ligand>
        <name>ATP</name>
        <dbReference type="ChEBI" id="CHEBI:30616"/>
    </ligand>
</feature>
<dbReference type="GO" id="GO:0003921">
    <property type="term" value="F:GMP synthase activity"/>
    <property type="evidence" value="ECO:0007669"/>
    <property type="project" value="InterPro"/>
</dbReference>
<evidence type="ECO:0000256" key="12">
    <source>
        <dbReference type="PROSITE-ProRule" id="PRU00886"/>
    </source>
</evidence>
<reference evidence="14 15" key="1">
    <citation type="submission" date="2014-05" db="EMBL/GenBank/DDBJ databases">
        <title>ATOL: Assembling a taxonomically balanced genome-scale reconstruction of the evolutionary history of the Enterobacteriaceae.</title>
        <authorList>
            <person name="Plunkett G.III."/>
            <person name="Neeno-Eckwall E.C."/>
            <person name="Glasner J.D."/>
            <person name="Perna N.T."/>
        </authorList>
    </citation>
    <scope>NUCLEOTIDE SEQUENCE [LARGE SCALE GENOMIC DNA]</scope>
    <source>
        <strain evidence="14 15">ATCC 33301</strain>
    </source>
</reference>
<dbReference type="eggNOG" id="COG0519">
    <property type="taxonomic scope" value="Bacteria"/>
</dbReference>
<comment type="catalytic activity">
    <reaction evidence="11">
        <text>XMP + L-glutamine + ATP + H2O = GMP + L-glutamate + AMP + diphosphate + 2 H(+)</text>
        <dbReference type="Rhea" id="RHEA:11680"/>
        <dbReference type="ChEBI" id="CHEBI:15377"/>
        <dbReference type="ChEBI" id="CHEBI:15378"/>
        <dbReference type="ChEBI" id="CHEBI:29985"/>
        <dbReference type="ChEBI" id="CHEBI:30616"/>
        <dbReference type="ChEBI" id="CHEBI:33019"/>
        <dbReference type="ChEBI" id="CHEBI:57464"/>
        <dbReference type="ChEBI" id="CHEBI:58115"/>
        <dbReference type="ChEBI" id="CHEBI:58359"/>
        <dbReference type="ChEBI" id="CHEBI:456215"/>
        <dbReference type="EC" id="6.3.5.2"/>
    </reaction>
</comment>
<evidence type="ECO:0000256" key="2">
    <source>
        <dbReference type="ARBA" id="ARBA00005153"/>
    </source>
</evidence>
<dbReference type="GO" id="GO:0005829">
    <property type="term" value="C:cytosol"/>
    <property type="evidence" value="ECO:0007669"/>
    <property type="project" value="TreeGrafter"/>
</dbReference>
<dbReference type="AlphaFoldDB" id="A0A085JHT0"/>
<dbReference type="InterPro" id="IPR014729">
    <property type="entry name" value="Rossmann-like_a/b/a_fold"/>
</dbReference>
<dbReference type="FunFam" id="3.40.50.880:FF:000001">
    <property type="entry name" value="GMP synthase [glutamine-hydrolyzing]"/>
    <property type="match status" value="1"/>
</dbReference>
<evidence type="ECO:0000256" key="11">
    <source>
        <dbReference type="HAMAP-Rule" id="MF_00344"/>
    </source>
</evidence>
<dbReference type="eggNOG" id="COG0518">
    <property type="taxonomic scope" value="Bacteria"/>
</dbReference>
<comment type="subunit">
    <text evidence="11">Homodimer.</text>
</comment>
<keyword evidence="8 11" id="KW-0658">Purine biosynthesis</keyword>
<dbReference type="HAMAP" id="MF_00344">
    <property type="entry name" value="GMP_synthase"/>
    <property type="match status" value="1"/>
</dbReference>
<organism evidence="14 15">
    <name type="scientific">Tatumella ptyseos ATCC 33301</name>
    <dbReference type="NCBI Taxonomy" id="1005995"/>
    <lineage>
        <taxon>Bacteria</taxon>
        <taxon>Pseudomonadati</taxon>
        <taxon>Pseudomonadota</taxon>
        <taxon>Gammaproteobacteria</taxon>
        <taxon>Enterobacterales</taxon>
        <taxon>Erwiniaceae</taxon>
        <taxon>Tatumella</taxon>
    </lineage>
</organism>
<dbReference type="Pfam" id="PF00117">
    <property type="entry name" value="GATase"/>
    <property type="match status" value="1"/>
</dbReference>
<protein>
    <recommendedName>
        <fullName evidence="4 11">GMP synthase [glutamine-hydrolyzing]</fullName>
        <ecNumber evidence="3 11">6.3.5.2</ecNumber>
    </recommendedName>
    <alternativeName>
        <fullName evidence="11">GMP synthetase</fullName>
    </alternativeName>
    <alternativeName>
        <fullName evidence="11">Glutamine amidotransferase</fullName>
    </alternativeName>
</protein>
<dbReference type="PRINTS" id="PR00099">
    <property type="entry name" value="CPSGATASE"/>
</dbReference>
<dbReference type="FunFam" id="3.30.300.10:FF:000002">
    <property type="entry name" value="GMP synthase [glutamine-hydrolyzing]"/>
    <property type="match status" value="1"/>
</dbReference>
<dbReference type="PRINTS" id="PR00097">
    <property type="entry name" value="ANTSNTHASEII"/>
</dbReference>
<keyword evidence="15" id="KW-1185">Reference proteome</keyword>
<dbReference type="InterPro" id="IPR004739">
    <property type="entry name" value="GMP_synth_GATase"/>
</dbReference>
<dbReference type="Pfam" id="PF00958">
    <property type="entry name" value="GMP_synt_C"/>
    <property type="match status" value="1"/>
</dbReference>
<dbReference type="UniPathway" id="UPA00189">
    <property type="reaction ID" value="UER00296"/>
</dbReference>